<gene>
    <name evidence="1" type="ORF">OJ996_20585</name>
</gene>
<name>A0ABT3G812_9BACT</name>
<dbReference type="RefSeq" id="WP_264515561.1">
    <property type="nucleotide sequence ID" value="NZ_JAPDDR010000011.1"/>
</dbReference>
<dbReference type="Proteomes" id="UP001165653">
    <property type="component" value="Unassembled WGS sequence"/>
</dbReference>
<keyword evidence="2" id="KW-1185">Reference proteome</keyword>
<accession>A0ABT3G812</accession>
<reference evidence="1" key="1">
    <citation type="submission" date="2022-10" db="EMBL/GenBank/DDBJ databases">
        <title>Luteolibacter sp. GHJ8, whole genome shotgun sequencing project.</title>
        <authorList>
            <person name="Zhao G."/>
            <person name="Shen L."/>
        </authorList>
    </citation>
    <scope>NUCLEOTIDE SEQUENCE</scope>
    <source>
        <strain evidence="1">GHJ8</strain>
    </source>
</reference>
<protein>
    <submittedName>
        <fullName evidence="1">Uncharacterized protein</fullName>
    </submittedName>
</protein>
<evidence type="ECO:0000313" key="1">
    <source>
        <dbReference type="EMBL" id="MCW1915997.1"/>
    </source>
</evidence>
<comment type="caution">
    <text evidence="1">The sequence shown here is derived from an EMBL/GenBank/DDBJ whole genome shotgun (WGS) entry which is preliminary data.</text>
</comment>
<proteinExistence type="predicted"/>
<sequence>MPSAAVRLLCEARNSSRTIRDAATQERPFYWRGSSVAFELALTNRGAHLLSAGVGSIIVEVKRLDAFPLDDALMRKEFVEGDCDAAFTAADWDGGTKALLTANFTVNEAAILPGTYRLIVTHVDAQGNVNIHLSSELAVLDPQTGSEGIDPPPIAWTYLDSVPMVRTDGDQNLSDAQALQALENLRLRHVASGLKIVLNSNGGLDLAIWNQSTNSYRVLRLEGNPGDLTEGFIFSDPE</sequence>
<dbReference type="EMBL" id="JAPDDR010000011">
    <property type="protein sequence ID" value="MCW1915997.1"/>
    <property type="molecule type" value="Genomic_DNA"/>
</dbReference>
<evidence type="ECO:0000313" key="2">
    <source>
        <dbReference type="Proteomes" id="UP001165653"/>
    </source>
</evidence>
<organism evidence="1 2">
    <name type="scientific">Luteolibacter rhizosphaerae</name>
    <dbReference type="NCBI Taxonomy" id="2989719"/>
    <lineage>
        <taxon>Bacteria</taxon>
        <taxon>Pseudomonadati</taxon>
        <taxon>Verrucomicrobiota</taxon>
        <taxon>Verrucomicrobiia</taxon>
        <taxon>Verrucomicrobiales</taxon>
        <taxon>Verrucomicrobiaceae</taxon>
        <taxon>Luteolibacter</taxon>
    </lineage>
</organism>